<dbReference type="SUPFAM" id="SSF52317">
    <property type="entry name" value="Class I glutamine amidotransferase-like"/>
    <property type="match status" value="1"/>
</dbReference>
<evidence type="ECO:0000259" key="5">
    <source>
        <dbReference type="PROSITE" id="PS01124"/>
    </source>
</evidence>
<dbReference type="GO" id="GO:0003700">
    <property type="term" value="F:DNA-binding transcription factor activity"/>
    <property type="evidence" value="ECO:0007669"/>
    <property type="project" value="InterPro"/>
</dbReference>
<comment type="caution">
    <text evidence="6">The sequence shown here is derived from an EMBL/GenBank/DDBJ whole genome shotgun (WGS) entry which is preliminary data.</text>
</comment>
<dbReference type="CDD" id="cd03137">
    <property type="entry name" value="GATase1_AraC_1"/>
    <property type="match status" value="1"/>
</dbReference>
<dbReference type="InterPro" id="IPR018062">
    <property type="entry name" value="HTH_AraC-typ_CS"/>
</dbReference>
<dbReference type="Proteomes" id="UP000479526">
    <property type="component" value="Unassembled WGS sequence"/>
</dbReference>
<protein>
    <submittedName>
        <fullName evidence="6">Helix-turn-helix domain-containing protein</fullName>
    </submittedName>
</protein>
<dbReference type="PROSITE" id="PS00041">
    <property type="entry name" value="HTH_ARAC_FAMILY_1"/>
    <property type="match status" value="1"/>
</dbReference>
<dbReference type="InterPro" id="IPR009057">
    <property type="entry name" value="Homeodomain-like_sf"/>
</dbReference>
<dbReference type="Pfam" id="PF01965">
    <property type="entry name" value="DJ-1_PfpI"/>
    <property type="match status" value="1"/>
</dbReference>
<keyword evidence="7" id="KW-1185">Reference proteome</keyword>
<evidence type="ECO:0000256" key="2">
    <source>
        <dbReference type="ARBA" id="ARBA00023125"/>
    </source>
</evidence>
<proteinExistence type="predicted"/>
<feature type="domain" description="HTH araC/xylS-type" evidence="5">
    <location>
        <begin position="213"/>
        <end position="311"/>
    </location>
</feature>
<evidence type="ECO:0000256" key="4">
    <source>
        <dbReference type="SAM" id="MobiDB-lite"/>
    </source>
</evidence>
<keyword evidence="1" id="KW-0805">Transcription regulation</keyword>
<dbReference type="PANTHER" id="PTHR43130">
    <property type="entry name" value="ARAC-FAMILY TRANSCRIPTIONAL REGULATOR"/>
    <property type="match status" value="1"/>
</dbReference>
<dbReference type="Gene3D" id="1.10.10.60">
    <property type="entry name" value="Homeodomain-like"/>
    <property type="match status" value="1"/>
</dbReference>
<dbReference type="EMBL" id="WXEW01000002">
    <property type="protein sequence ID" value="NAS21283.1"/>
    <property type="molecule type" value="Genomic_DNA"/>
</dbReference>
<evidence type="ECO:0000313" key="6">
    <source>
        <dbReference type="EMBL" id="NAS21283.1"/>
    </source>
</evidence>
<organism evidence="6 7">
    <name type="scientific">Herbidospora solisilvae</name>
    <dbReference type="NCBI Taxonomy" id="2696284"/>
    <lineage>
        <taxon>Bacteria</taxon>
        <taxon>Bacillati</taxon>
        <taxon>Actinomycetota</taxon>
        <taxon>Actinomycetes</taxon>
        <taxon>Streptosporangiales</taxon>
        <taxon>Streptosporangiaceae</taxon>
        <taxon>Herbidospora</taxon>
    </lineage>
</organism>
<evidence type="ECO:0000256" key="1">
    <source>
        <dbReference type="ARBA" id="ARBA00023015"/>
    </source>
</evidence>
<dbReference type="Pfam" id="PF12833">
    <property type="entry name" value="HTH_18"/>
    <property type="match status" value="1"/>
</dbReference>
<dbReference type="AlphaFoldDB" id="A0A7C9JC42"/>
<sequence length="387" mass="40689">MPHRVAVLAFDGMAPFELGCVVEIFSVARPDGVEWYDLTVCAETAGPLNVVGGFTITPSHGLDAFGQADTVVIPGVRDVRHDVSPALVEAVRSAHRAGARVVSICSGAFVLAAAGLLDGRAATTHWRYAPLLTSRFPAVTVTPDVLYVDHGDVLTSAGSAAGLDLLLHVVRTDHGPTVANAVARRLVIAPHREGGQAQFIETPVTPTEEDAVGRAMEWALTRLSGPISVREMARQAAMSERSFLRHFARKSGTSPLRWVIAQRVAASLPLLEGTTTPVEEIAAACGFDSPVTFRHHFTRAMKTSPSGYRRAFHLTSSGLPAGIRGRGGTHEENSAGVRDPLVVEDPAGHRRSGGRLVPRPASPQGAGGRGERPGQTGPAATASAGES</sequence>
<feature type="region of interest" description="Disordered" evidence="4">
    <location>
        <begin position="318"/>
        <end position="387"/>
    </location>
</feature>
<name>A0A7C9JC42_9ACTN</name>
<dbReference type="Gene3D" id="3.40.50.880">
    <property type="match status" value="1"/>
</dbReference>
<keyword evidence="3" id="KW-0804">Transcription</keyword>
<dbReference type="InterPro" id="IPR002818">
    <property type="entry name" value="DJ-1/PfpI"/>
</dbReference>
<dbReference type="SUPFAM" id="SSF46689">
    <property type="entry name" value="Homeodomain-like"/>
    <property type="match status" value="2"/>
</dbReference>
<accession>A0A7C9JC42</accession>
<evidence type="ECO:0000313" key="7">
    <source>
        <dbReference type="Proteomes" id="UP000479526"/>
    </source>
</evidence>
<dbReference type="InterPro" id="IPR052158">
    <property type="entry name" value="INH-QAR"/>
</dbReference>
<keyword evidence="2" id="KW-0238">DNA-binding</keyword>
<evidence type="ECO:0000256" key="3">
    <source>
        <dbReference type="ARBA" id="ARBA00023163"/>
    </source>
</evidence>
<dbReference type="PANTHER" id="PTHR43130:SF3">
    <property type="entry name" value="HTH-TYPE TRANSCRIPTIONAL REGULATOR RV1931C"/>
    <property type="match status" value="1"/>
</dbReference>
<gene>
    <name evidence="6" type="ORF">GT755_06240</name>
</gene>
<dbReference type="InterPro" id="IPR018060">
    <property type="entry name" value="HTH_AraC"/>
</dbReference>
<dbReference type="GO" id="GO:0043565">
    <property type="term" value="F:sequence-specific DNA binding"/>
    <property type="evidence" value="ECO:0007669"/>
    <property type="project" value="InterPro"/>
</dbReference>
<dbReference type="PROSITE" id="PS01124">
    <property type="entry name" value="HTH_ARAC_FAMILY_2"/>
    <property type="match status" value="1"/>
</dbReference>
<reference evidence="6 7" key="1">
    <citation type="submission" date="2020-01" db="EMBL/GenBank/DDBJ databases">
        <title>Herbidospora sp. NEAU-GS84 nov., a novel actinomycete isolated from soil.</title>
        <authorList>
            <person name="Han L."/>
        </authorList>
    </citation>
    <scope>NUCLEOTIDE SEQUENCE [LARGE SCALE GENOMIC DNA]</scope>
    <source>
        <strain evidence="6 7">NEAU-GS84</strain>
    </source>
</reference>
<dbReference type="SMART" id="SM00342">
    <property type="entry name" value="HTH_ARAC"/>
    <property type="match status" value="1"/>
</dbReference>
<dbReference type="InterPro" id="IPR029062">
    <property type="entry name" value="Class_I_gatase-like"/>
</dbReference>